<accession>A0AAV7RCU6</accession>
<dbReference type="AlphaFoldDB" id="A0AAV7RCU6"/>
<comment type="caution">
    <text evidence="1">The sequence shown here is derived from an EMBL/GenBank/DDBJ whole genome shotgun (WGS) entry which is preliminary data.</text>
</comment>
<proteinExistence type="predicted"/>
<reference evidence="1" key="1">
    <citation type="journal article" date="2022" name="bioRxiv">
        <title>Sequencing and chromosome-scale assembly of the giantPleurodeles waltlgenome.</title>
        <authorList>
            <person name="Brown T."/>
            <person name="Elewa A."/>
            <person name="Iarovenko S."/>
            <person name="Subramanian E."/>
            <person name="Araus A.J."/>
            <person name="Petzold A."/>
            <person name="Susuki M."/>
            <person name="Suzuki K.-i.T."/>
            <person name="Hayashi T."/>
            <person name="Toyoda A."/>
            <person name="Oliveira C."/>
            <person name="Osipova E."/>
            <person name="Leigh N.D."/>
            <person name="Simon A."/>
            <person name="Yun M.H."/>
        </authorList>
    </citation>
    <scope>NUCLEOTIDE SEQUENCE</scope>
    <source>
        <strain evidence="1">20211129_DDA</strain>
        <tissue evidence="1">Liver</tissue>
    </source>
</reference>
<evidence type="ECO:0000313" key="2">
    <source>
        <dbReference type="Proteomes" id="UP001066276"/>
    </source>
</evidence>
<name>A0AAV7RCU6_PLEWA</name>
<keyword evidence="2" id="KW-1185">Reference proteome</keyword>
<dbReference type="Proteomes" id="UP001066276">
    <property type="component" value="Chromosome 5"/>
</dbReference>
<dbReference type="EMBL" id="JANPWB010000009">
    <property type="protein sequence ID" value="KAJ1150636.1"/>
    <property type="molecule type" value="Genomic_DNA"/>
</dbReference>
<sequence length="123" mass="13254">MVIRVQSLVPRKFQREIVVLALTEVSCDGADDGGGVLGVCITGFPRLLGSTCIEKNKKSIGLSGSTCVEKNKKSIGLRGDSADYRWVNHDAPLADSATIMSSLACASLGDLWVRAWLTRPKYI</sequence>
<organism evidence="1 2">
    <name type="scientific">Pleurodeles waltl</name>
    <name type="common">Iberian ribbed newt</name>
    <dbReference type="NCBI Taxonomy" id="8319"/>
    <lineage>
        <taxon>Eukaryota</taxon>
        <taxon>Metazoa</taxon>
        <taxon>Chordata</taxon>
        <taxon>Craniata</taxon>
        <taxon>Vertebrata</taxon>
        <taxon>Euteleostomi</taxon>
        <taxon>Amphibia</taxon>
        <taxon>Batrachia</taxon>
        <taxon>Caudata</taxon>
        <taxon>Salamandroidea</taxon>
        <taxon>Salamandridae</taxon>
        <taxon>Pleurodelinae</taxon>
        <taxon>Pleurodeles</taxon>
    </lineage>
</organism>
<gene>
    <name evidence="1" type="ORF">NDU88_003426</name>
</gene>
<evidence type="ECO:0000313" key="1">
    <source>
        <dbReference type="EMBL" id="KAJ1150636.1"/>
    </source>
</evidence>
<protein>
    <submittedName>
        <fullName evidence="1">Uncharacterized protein</fullName>
    </submittedName>
</protein>